<dbReference type="Proteomes" id="UP000658305">
    <property type="component" value="Unassembled WGS sequence"/>
</dbReference>
<evidence type="ECO:0000256" key="2">
    <source>
        <dbReference type="PROSITE-ProRule" id="PRU00335"/>
    </source>
</evidence>
<evidence type="ECO:0000313" key="5">
    <source>
        <dbReference type="Proteomes" id="UP000658305"/>
    </source>
</evidence>
<dbReference type="RefSeq" id="WP_189381283.1">
    <property type="nucleotide sequence ID" value="NZ_BMYI01000007.1"/>
</dbReference>
<dbReference type="InterPro" id="IPR001647">
    <property type="entry name" value="HTH_TetR"/>
</dbReference>
<dbReference type="InterPro" id="IPR009057">
    <property type="entry name" value="Homeodomain-like_sf"/>
</dbReference>
<evidence type="ECO:0000313" key="4">
    <source>
        <dbReference type="EMBL" id="GHC25270.1"/>
    </source>
</evidence>
<proteinExistence type="predicted"/>
<comment type="caution">
    <text evidence="4">The sequence shown here is derived from an EMBL/GenBank/DDBJ whole genome shotgun (WGS) entry which is preliminary data.</text>
</comment>
<dbReference type="PANTHER" id="PTHR30328">
    <property type="entry name" value="TRANSCRIPTIONAL REPRESSOR"/>
    <property type="match status" value="1"/>
</dbReference>
<accession>A0ABQ3FI12</accession>
<feature type="domain" description="HTH tetR-type" evidence="3">
    <location>
        <begin position="18"/>
        <end position="78"/>
    </location>
</feature>
<organism evidence="4 5">
    <name type="scientific">Gemmobacter nanjingensis</name>
    <dbReference type="NCBI Taxonomy" id="488454"/>
    <lineage>
        <taxon>Bacteria</taxon>
        <taxon>Pseudomonadati</taxon>
        <taxon>Pseudomonadota</taxon>
        <taxon>Alphaproteobacteria</taxon>
        <taxon>Rhodobacterales</taxon>
        <taxon>Paracoccaceae</taxon>
        <taxon>Gemmobacter</taxon>
    </lineage>
</organism>
<keyword evidence="1 2" id="KW-0238">DNA-binding</keyword>
<dbReference type="PRINTS" id="PR00455">
    <property type="entry name" value="HTHTETR"/>
</dbReference>
<dbReference type="InterPro" id="IPR036271">
    <property type="entry name" value="Tet_transcr_reg_TetR-rel_C_sf"/>
</dbReference>
<sequence>MTPPEESQKLSAHEEKTQTTRTRILEAARQEFVERGLEGARIELVAKRAGVNKALIYRHFTDKGRLFQAVLEGCYHQIRAAERALDLPADPLAALDKICGFTLDYYRSHPDLLVLVGIENLHGGEHIRHADRAGIGAEDLLARMAAIVQRGEQAGLFRPGIDPAELWQLLSALCWVTVANAHTSGFTFGVDMLHPDRIGVRLDNIRQMVRRFVAAQAAAG</sequence>
<keyword evidence="5" id="KW-1185">Reference proteome</keyword>
<dbReference type="SUPFAM" id="SSF48498">
    <property type="entry name" value="Tetracyclin repressor-like, C-terminal domain"/>
    <property type="match status" value="1"/>
</dbReference>
<gene>
    <name evidence="4" type="ORF">GCM10007291_26240</name>
</gene>
<dbReference type="Pfam" id="PF00440">
    <property type="entry name" value="TetR_N"/>
    <property type="match status" value="1"/>
</dbReference>
<name>A0ABQ3FI12_9RHOB</name>
<feature type="DNA-binding region" description="H-T-H motif" evidence="2">
    <location>
        <begin position="41"/>
        <end position="60"/>
    </location>
</feature>
<dbReference type="SUPFAM" id="SSF46689">
    <property type="entry name" value="Homeodomain-like"/>
    <property type="match status" value="1"/>
</dbReference>
<evidence type="ECO:0000259" key="3">
    <source>
        <dbReference type="PROSITE" id="PS50977"/>
    </source>
</evidence>
<dbReference type="Gene3D" id="1.10.357.10">
    <property type="entry name" value="Tetracycline Repressor, domain 2"/>
    <property type="match status" value="1"/>
</dbReference>
<evidence type="ECO:0000256" key="1">
    <source>
        <dbReference type="ARBA" id="ARBA00023125"/>
    </source>
</evidence>
<reference evidence="5" key="1">
    <citation type="journal article" date="2019" name="Int. J. Syst. Evol. Microbiol.">
        <title>The Global Catalogue of Microorganisms (GCM) 10K type strain sequencing project: providing services to taxonomists for standard genome sequencing and annotation.</title>
        <authorList>
            <consortium name="The Broad Institute Genomics Platform"/>
            <consortium name="The Broad Institute Genome Sequencing Center for Infectious Disease"/>
            <person name="Wu L."/>
            <person name="Ma J."/>
        </authorList>
    </citation>
    <scope>NUCLEOTIDE SEQUENCE [LARGE SCALE GENOMIC DNA]</scope>
    <source>
        <strain evidence="5">KCTC 23298</strain>
    </source>
</reference>
<dbReference type="InterPro" id="IPR050109">
    <property type="entry name" value="HTH-type_TetR-like_transc_reg"/>
</dbReference>
<dbReference type="PANTHER" id="PTHR30328:SF54">
    <property type="entry name" value="HTH-TYPE TRANSCRIPTIONAL REPRESSOR SCO4008"/>
    <property type="match status" value="1"/>
</dbReference>
<protein>
    <submittedName>
        <fullName evidence="4">TetR family transcriptional regulator</fullName>
    </submittedName>
</protein>
<dbReference type="EMBL" id="BMYI01000007">
    <property type="protein sequence ID" value="GHC25270.1"/>
    <property type="molecule type" value="Genomic_DNA"/>
</dbReference>
<dbReference type="InterPro" id="IPR041474">
    <property type="entry name" value="NicS_C"/>
</dbReference>
<dbReference type="PROSITE" id="PS50977">
    <property type="entry name" value="HTH_TETR_2"/>
    <property type="match status" value="1"/>
</dbReference>
<dbReference type="Pfam" id="PF17938">
    <property type="entry name" value="TetR_C_29"/>
    <property type="match status" value="1"/>
</dbReference>